<evidence type="ECO:0000313" key="12">
    <source>
        <dbReference type="EMBL" id="MCA6075974.1"/>
    </source>
</evidence>
<accession>A0A9X1HRB8</accession>
<dbReference type="RefSeq" id="WP_225697909.1">
    <property type="nucleotide sequence ID" value="NZ_JAIXNE010000002.1"/>
</dbReference>
<keyword evidence="5 9" id="KW-0732">Signal</keyword>
<dbReference type="GO" id="GO:0048038">
    <property type="term" value="F:quinone binding"/>
    <property type="evidence" value="ECO:0007669"/>
    <property type="project" value="InterPro"/>
</dbReference>
<keyword evidence="3 8" id="KW-0349">Heme</keyword>
<dbReference type="GO" id="GO:0046872">
    <property type="term" value="F:metal ion binding"/>
    <property type="evidence" value="ECO:0007669"/>
    <property type="project" value="UniProtKB-KW"/>
</dbReference>
<proteinExistence type="inferred from homology"/>
<keyword evidence="6" id="KW-0560">Oxidoreductase</keyword>
<dbReference type="EMBL" id="JAIXNE010000003">
    <property type="protein sequence ID" value="MCA6075974.1"/>
    <property type="molecule type" value="Genomic_DNA"/>
</dbReference>
<evidence type="ECO:0000259" key="10">
    <source>
        <dbReference type="PROSITE" id="PS51007"/>
    </source>
</evidence>
<protein>
    <submittedName>
        <fullName evidence="11">C-type cytochrome</fullName>
    </submittedName>
</protein>
<evidence type="ECO:0000313" key="13">
    <source>
        <dbReference type="EMBL" id="MCA6077102.1"/>
    </source>
</evidence>
<comment type="cofactor">
    <cofactor evidence="1">
        <name>pyrroloquinoline quinone</name>
        <dbReference type="ChEBI" id="CHEBI:58442"/>
    </cofactor>
</comment>
<dbReference type="InterPro" id="IPR018391">
    <property type="entry name" value="PQQ_b-propeller_rpt"/>
</dbReference>
<dbReference type="InterPro" id="IPR002372">
    <property type="entry name" value="PQQ_rpt_dom"/>
</dbReference>
<feature type="chain" id="PRO_5041194999" evidence="9">
    <location>
        <begin position="23"/>
        <end position="700"/>
    </location>
</feature>
<evidence type="ECO:0000256" key="1">
    <source>
        <dbReference type="ARBA" id="ARBA00001931"/>
    </source>
</evidence>
<keyword evidence="4 8" id="KW-0479">Metal-binding</keyword>
<dbReference type="GO" id="GO:0016020">
    <property type="term" value="C:membrane"/>
    <property type="evidence" value="ECO:0007669"/>
    <property type="project" value="InterPro"/>
</dbReference>
<evidence type="ECO:0000256" key="9">
    <source>
        <dbReference type="SAM" id="SignalP"/>
    </source>
</evidence>
<dbReference type="Proteomes" id="UP001139409">
    <property type="component" value="Unassembled WGS sequence"/>
</dbReference>
<comment type="caution">
    <text evidence="11">The sequence shown here is derived from an EMBL/GenBank/DDBJ whole genome shotgun (WGS) entry which is preliminary data.</text>
</comment>
<dbReference type="InterPro" id="IPR036909">
    <property type="entry name" value="Cyt_c-like_dom_sf"/>
</dbReference>
<organism evidence="11 14">
    <name type="scientific">Fulvivirga sedimenti</name>
    <dbReference type="NCBI Taxonomy" id="2879465"/>
    <lineage>
        <taxon>Bacteria</taxon>
        <taxon>Pseudomonadati</taxon>
        <taxon>Bacteroidota</taxon>
        <taxon>Cytophagia</taxon>
        <taxon>Cytophagales</taxon>
        <taxon>Fulvivirgaceae</taxon>
        <taxon>Fulvivirga</taxon>
    </lineage>
</organism>
<dbReference type="PANTHER" id="PTHR32303:SF4">
    <property type="entry name" value="QUINOPROTEIN GLUCOSE DEHYDROGENASE"/>
    <property type="match status" value="1"/>
</dbReference>
<dbReference type="PROSITE" id="PS51257">
    <property type="entry name" value="PROKAR_LIPOPROTEIN"/>
    <property type="match status" value="1"/>
</dbReference>
<dbReference type="GO" id="GO:0008876">
    <property type="term" value="F:quinoprotein glucose dehydrogenase activity"/>
    <property type="evidence" value="ECO:0007669"/>
    <property type="project" value="TreeGrafter"/>
</dbReference>
<evidence type="ECO:0000256" key="2">
    <source>
        <dbReference type="ARBA" id="ARBA00008156"/>
    </source>
</evidence>
<dbReference type="Gene3D" id="2.140.10.10">
    <property type="entry name" value="Quinoprotein alcohol dehydrogenase-like superfamily"/>
    <property type="match status" value="2"/>
</dbReference>
<dbReference type="Pfam" id="PF13442">
    <property type="entry name" value="Cytochrome_CBB3"/>
    <property type="match status" value="1"/>
</dbReference>
<dbReference type="PANTHER" id="PTHR32303">
    <property type="entry name" value="QUINOPROTEIN ALCOHOL DEHYDROGENASE (CYTOCHROME C)"/>
    <property type="match status" value="1"/>
</dbReference>
<keyword evidence="14" id="KW-1185">Reference proteome</keyword>
<name>A0A9X1HRB8_9BACT</name>
<sequence>MNRFLLYFLLCISAACSTSPSANIDWTVAGGDPARTQYSGAIQIDTSNVSRLQVAWEYKTGDAREGSQIQCNPIVLDGILYATTPSLRLFALDASNGKEVWTFNPRDVIEELPEALNTNRGVTYWTDGEKKRLFYAVSSYLLSVDALTGLPDRSFGTEGRIDLRSGLDRDATSLYVTATSPGVIYKDLLILGSRVSESNPAAPGHIRAFDVRTGERVWIFHTIPHPGEYGFDTWDDSTAYMRAGGANSWSGMSLDEGRGVVYASTGSAAFDFYGGDRLGDNLFANSIIALDAEKGTYRWHFQTIHHDVWDRDLPAPPVLATIPVDGVNRDVAIQATKTGLIFVLDRDTGAPVFPVEEMKVPVDEHLQGEVLSVTQPIPQKPEPFMRQRMTVDDLNGLIPDSSFKALKEQFMTYNSGHLFTPPSEEGTVFFPGLDGGAEWGGSSFDAESSMLFINANEVPWIITNIRKSGNVESLTKGQVIYQEHCLSCHGPALEGAGNYPGLIGLKNKADDRTVRELLRVGRGMMPALSFLTDEQVDAVTDYVLNYREGITELPSDSSFFRGYSIRGYEKLTTPEGLPAISPPWGTLNAIDLVSGKIRWKVPIGKYPGLETGGILTGTENYGGPVATKGGVLFIAATPDQMFRVYRKRDGALLFESKLPAAGFATPSVYEINGKQFVVIACGGGKLGSPSGDYYVAFALP</sequence>
<dbReference type="PROSITE" id="PS51007">
    <property type="entry name" value="CYTC"/>
    <property type="match status" value="1"/>
</dbReference>
<evidence type="ECO:0000256" key="7">
    <source>
        <dbReference type="ARBA" id="ARBA00023004"/>
    </source>
</evidence>
<dbReference type="InterPro" id="IPR009056">
    <property type="entry name" value="Cyt_c-like_dom"/>
</dbReference>
<dbReference type="GO" id="GO:0020037">
    <property type="term" value="F:heme binding"/>
    <property type="evidence" value="ECO:0007669"/>
    <property type="project" value="InterPro"/>
</dbReference>
<evidence type="ECO:0000256" key="3">
    <source>
        <dbReference type="ARBA" id="ARBA00022617"/>
    </source>
</evidence>
<dbReference type="Gene3D" id="1.10.760.10">
    <property type="entry name" value="Cytochrome c-like domain"/>
    <property type="match status" value="1"/>
</dbReference>
<dbReference type="InterPro" id="IPR017511">
    <property type="entry name" value="PQQ_mDH"/>
</dbReference>
<evidence type="ECO:0000313" key="14">
    <source>
        <dbReference type="Proteomes" id="UP001139409"/>
    </source>
</evidence>
<evidence type="ECO:0000313" key="11">
    <source>
        <dbReference type="EMBL" id="MCA6074797.1"/>
    </source>
</evidence>
<feature type="domain" description="Cytochrome c" evidence="10">
    <location>
        <begin position="472"/>
        <end position="547"/>
    </location>
</feature>
<dbReference type="SMART" id="SM00564">
    <property type="entry name" value="PQQ"/>
    <property type="match status" value="4"/>
</dbReference>
<evidence type="ECO:0000256" key="5">
    <source>
        <dbReference type="ARBA" id="ARBA00022729"/>
    </source>
</evidence>
<evidence type="ECO:0000256" key="6">
    <source>
        <dbReference type="ARBA" id="ARBA00023002"/>
    </source>
</evidence>
<reference evidence="11" key="1">
    <citation type="submission" date="2021-09" db="EMBL/GenBank/DDBJ databases">
        <title>Fulvivirga sp. isolated from coastal sediment.</title>
        <authorList>
            <person name="Yu H."/>
        </authorList>
    </citation>
    <scope>NUCLEOTIDE SEQUENCE</scope>
    <source>
        <strain evidence="11">1062</strain>
    </source>
</reference>
<feature type="signal peptide" evidence="9">
    <location>
        <begin position="1"/>
        <end position="22"/>
    </location>
</feature>
<dbReference type="Pfam" id="PF01011">
    <property type="entry name" value="PQQ"/>
    <property type="match status" value="2"/>
</dbReference>
<keyword evidence="7 8" id="KW-0408">Iron</keyword>
<dbReference type="EMBL" id="JAIXNE010000002">
    <property type="protein sequence ID" value="MCA6074797.1"/>
    <property type="molecule type" value="Genomic_DNA"/>
</dbReference>
<evidence type="ECO:0000256" key="4">
    <source>
        <dbReference type="ARBA" id="ARBA00022723"/>
    </source>
</evidence>
<dbReference type="CDD" id="cd10280">
    <property type="entry name" value="PQQ_mGDH"/>
    <property type="match status" value="1"/>
</dbReference>
<comment type="similarity">
    <text evidence="2">Belongs to the bacterial PQQ dehydrogenase family.</text>
</comment>
<dbReference type="EMBL" id="JAIXNE010000004">
    <property type="protein sequence ID" value="MCA6077102.1"/>
    <property type="molecule type" value="Genomic_DNA"/>
</dbReference>
<dbReference type="InterPro" id="IPR011047">
    <property type="entry name" value="Quinoprotein_ADH-like_sf"/>
</dbReference>
<evidence type="ECO:0000256" key="8">
    <source>
        <dbReference type="PROSITE-ProRule" id="PRU00433"/>
    </source>
</evidence>
<gene>
    <name evidence="11" type="ORF">LDX50_07940</name>
    <name evidence="12" type="ORF">LDX50_13910</name>
    <name evidence="13" type="ORF">LDX50_19630</name>
</gene>
<dbReference type="SUPFAM" id="SSF46626">
    <property type="entry name" value="Cytochrome c"/>
    <property type="match status" value="1"/>
</dbReference>
<dbReference type="SUPFAM" id="SSF50998">
    <property type="entry name" value="Quinoprotein alcohol dehydrogenase-like"/>
    <property type="match status" value="1"/>
</dbReference>
<dbReference type="GO" id="GO:0009055">
    <property type="term" value="F:electron transfer activity"/>
    <property type="evidence" value="ECO:0007669"/>
    <property type="project" value="InterPro"/>
</dbReference>
<dbReference type="AlphaFoldDB" id="A0A9X1HRB8"/>